<accession>A0A8E0RPW3</accession>
<dbReference type="Proteomes" id="UP000728185">
    <property type="component" value="Unassembled WGS sequence"/>
</dbReference>
<feature type="region of interest" description="Disordered" evidence="1">
    <location>
        <begin position="259"/>
        <end position="290"/>
    </location>
</feature>
<keyword evidence="3" id="KW-1185">Reference proteome</keyword>
<gene>
    <name evidence="2" type="ORF">FBUS_03271</name>
</gene>
<comment type="caution">
    <text evidence="2">The sequence shown here is derived from an EMBL/GenBank/DDBJ whole genome shotgun (WGS) entry which is preliminary data.</text>
</comment>
<evidence type="ECO:0000313" key="3">
    <source>
        <dbReference type="Proteomes" id="UP000728185"/>
    </source>
</evidence>
<protein>
    <submittedName>
        <fullName evidence="2">Uncharacterized protein</fullName>
    </submittedName>
</protein>
<proteinExistence type="predicted"/>
<dbReference type="AlphaFoldDB" id="A0A8E0RPW3"/>
<feature type="compositionally biased region" description="Polar residues" evidence="1">
    <location>
        <begin position="278"/>
        <end position="290"/>
    </location>
</feature>
<dbReference type="EMBL" id="LUCM01008980">
    <property type="protein sequence ID" value="KAA0187658.1"/>
    <property type="molecule type" value="Genomic_DNA"/>
</dbReference>
<name>A0A8E0RPW3_9TREM</name>
<evidence type="ECO:0000256" key="1">
    <source>
        <dbReference type="SAM" id="MobiDB-lite"/>
    </source>
</evidence>
<sequence>MDHGLNRTEGPPLTQYTSAKLFSSNSAQGAQFSVMNDGAFNYKSHFPSDSFSKALEILNNVAQTDKVLPNSQSGFDLISSESNAPMDLQALTQRFYGLTSNLSDTALRELATISHLLEQEKASLNGVHSTTAATTSIMGTATTTTAVSSDDHTTAGGNTLSRTGFGGLCSMDSLSGTNKQALNQLTHWSNALSTASPSAVNAFQHALAQMALLGLSSPQPNESADLIGANHETSDGSRTTLMMMSNGRSSMEAINLSRNGTTTEADSHSLKNGLSMDTDLNNLTSTKDSV</sequence>
<evidence type="ECO:0000313" key="2">
    <source>
        <dbReference type="EMBL" id="KAA0187658.1"/>
    </source>
</evidence>
<dbReference type="OrthoDB" id="10417541at2759"/>
<organism evidence="2 3">
    <name type="scientific">Fasciolopsis buskii</name>
    <dbReference type="NCBI Taxonomy" id="27845"/>
    <lineage>
        <taxon>Eukaryota</taxon>
        <taxon>Metazoa</taxon>
        <taxon>Spiralia</taxon>
        <taxon>Lophotrochozoa</taxon>
        <taxon>Platyhelminthes</taxon>
        <taxon>Trematoda</taxon>
        <taxon>Digenea</taxon>
        <taxon>Plagiorchiida</taxon>
        <taxon>Echinostomata</taxon>
        <taxon>Echinostomatoidea</taxon>
        <taxon>Fasciolidae</taxon>
        <taxon>Fasciolopsis</taxon>
    </lineage>
</organism>
<reference evidence="2" key="1">
    <citation type="submission" date="2019-05" db="EMBL/GenBank/DDBJ databases">
        <title>Annotation for the trematode Fasciolopsis buski.</title>
        <authorList>
            <person name="Choi Y.-J."/>
        </authorList>
    </citation>
    <scope>NUCLEOTIDE SEQUENCE</scope>
    <source>
        <strain evidence="2">HT</strain>
        <tissue evidence="2">Whole worm</tissue>
    </source>
</reference>